<dbReference type="EMBL" id="JACRVF010000004">
    <property type="protein sequence ID" value="MBC5994245.1"/>
    <property type="molecule type" value="Genomic_DNA"/>
</dbReference>
<dbReference type="PANTHER" id="PTHR30441:SF8">
    <property type="entry name" value="DUF748 DOMAIN-CONTAINING PROTEIN"/>
    <property type="match status" value="1"/>
</dbReference>
<feature type="region of interest" description="Disordered" evidence="1">
    <location>
        <begin position="812"/>
        <end position="839"/>
    </location>
</feature>
<dbReference type="GO" id="GO:0005886">
    <property type="term" value="C:plasma membrane"/>
    <property type="evidence" value="ECO:0007669"/>
    <property type="project" value="TreeGrafter"/>
</dbReference>
<accession>A0A923N7C7</accession>
<dbReference type="GO" id="GO:0090313">
    <property type="term" value="P:regulation of protein targeting to membrane"/>
    <property type="evidence" value="ECO:0007669"/>
    <property type="project" value="TreeGrafter"/>
</dbReference>
<gene>
    <name evidence="2" type="ORF">H8S84_15465</name>
</gene>
<evidence type="ECO:0008006" key="4">
    <source>
        <dbReference type="Google" id="ProtNLM"/>
    </source>
</evidence>
<protein>
    <recommendedName>
        <fullName evidence="4">AsmA-like C-terminal domain-containing protein</fullName>
    </recommendedName>
</protein>
<proteinExistence type="predicted"/>
<dbReference type="AlphaFoldDB" id="A0A923N7C7"/>
<evidence type="ECO:0000313" key="2">
    <source>
        <dbReference type="EMBL" id="MBC5994245.1"/>
    </source>
</evidence>
<feature type="compositionally biased region" description="Basic and acidic residues" evidence="1">
    <location>
        <begin position="812"/>
        <end position="830"/>
    </location>
</feature>
<organism evidence="2 3">
    <name type="scientific">Pontibacter cellulosilyticus</name>
    <dbReference type="NCBI Taxonomy" id="1720253"/>
    <lineage>
        <taxon>Bacteria</taxon>
        <taxon>Pseudomonadati</taxon>
        <taxon>Bacteroidota</taxon>
        <taxon>Cytophagia</taxon>
        <taxon>Cytophagales</taxon>
        <taxon>Hymenobacteraceae</taxon>
        <taxon>Pontibacter</taxon>
    </lineage>
</organism>
<name>A0A923N7C7_9BACT</name>
<evidence type="ECO:0000313" key="3">
    <source>
        <dbReference type="Proteomes" id="UP000603640"/>
    </source>
</evidence>
<evidence type="ECO:0000256" key="1">
    <source>
        <dbReference type="SAM" id="MobiDB-lite"/>
    </source>
</evidence>
<sequence length="839" mass="93655">MVKKRVVKKMLFYTIAAFVAVASIAFGLVYAYQDKIIGLFVAEANKHINTKVEVAQISLSLFEKFPQVAVSLDKVNVHEGVEGSEESLARAEKLYFTFSIWNVLRGKYSIEQLYMEHGAIYVKVLPDGKVNYMVIKQDSSSTGNEAFAFNLEQINLKEVSLNYIDQQLKQTYEVNAHELVAALGVTNESIAIEANGNATVNTIKVGTGEYFKGKKIDLASALVIDRVNKLVQLQPSTVNIESASYEVGGTIGYAGPTVLDLKLDGKNTSVQSLLSLLPQSISNDLNQYRSEGEVYFNGTVKGNVSAKENPTIAFNFGARNASFYHPDVKQRVDDINLTGSFTNGSKQNAATTVLELKDLSGVLNGHRFNGNFKYSNFNNPNIAFDIKGKLDVGYVLGLAKLEQVQSGSGLADVRIAFSGNLNEFKARPGNSTLNTSGDITLHNVSLSLLELPLPLQNLNGNFIFKRNDVAVSDFKGKLGNSDFVINGMFKNVMAWLLLDRQRLLVEADFNSKYIDFNQLLSEELNTPQQARKGSRSDYKFILSPNIAFDISASVDRVRFRRFRAKNIKGEVTLRNQVVSSPNISFNAIGGNFAVRGKLDARTREHIKVSTATKLNNMSVDSLFFVFENFQQNFIMDRHLRGQLTANIVSDIYFDSQLNAKTDLLQAEIVATVRNGQLINFEPMQKMSAFVKRSELANMRFAELHNSFWIQQRTIYIPEMDIRSNLSAAPTVSISGQHTFDQHMDYKIKLPLFSSQRPDKDAAFGIVASDPGAGNSSLFLTLKGKESDFKIAYDDDRVRQKIKTDLKQEGQELKDLLRGKKPKDKEKKVELQEGEYFDFN</sequence>
<dbReference type="PANTHER" id="PTHR30441">
    <property type="entry name" value="DUF748 DOMAIN-CONTAINING PROTEIN"/>
    <property type="match status" value="1"/>
</dbReference>
<dbReference type="Proteomes" id="UP000603640">
    <property type="component" value="Unassembled WGS sequence"/>
</dbReference>
<comment type="caution">
    <text evidence="2">The sequence shown here is derived from an EMBL/GenBank/DDBJ whole genome shotgun (WGS) entry which is preliminary data.</text>
</comment>
<keyword evidence="3" id="KW-1185">Reference proteome</keyword>
<dbReference type="InterPro" id="IPR052894">
    <property type="entry name" value="AsmA-related"/>
</dbReference>
<reference evidence="2" key="1">
    <citation type="submission" date="2020-08" db="EMBL/GenBank/DDBJ databases">
        <title>Pontibacter sp. SD6 16S ribosomal RNA gene Genome sequencing and assembly.</title>
        <authorList>
            <person name="Kang M."/>
        </authorList>
    </citation>
    <scope>NUCLEOTIDE SEQUENCE</scope>
    <source>
        <strain evidence="2">SD6</strain>
    </source>
</reference>